<feature type="non-terminal residue" evidence="2">
    <location>
        <position position="1"/>
    </location>
</feature>
<dbReference type="InterPro" id="IPR013083">
    <property type="entry name" value="Znf_RING/FYVE/PHD"/>
</dbReference>
<reference evidence="2" key="2">
    <citation type="submission" date="2023-04" db="EMBL/GenBank/DDBJ databases">
        <authorList>
            <person name="Bu L."/>
            <person name="Lu L."/>
            <person name="Laidemitt M.R."/>
            <person name="Zhang S.M."/>
            <person name="Mutuku M."/>
            <person name="Mkoji G."/>
            <person name="Steinauer M."/>
            <person name="Loker E.S."/>
        </authorList>
    </citation>
    <scope>NUCLEOTIDE SEQUENCE</scope>
    <source>
        <strain evidence="2">KasaAsao</strain>
        <tissue evidence="2">Whole Snail</tissue>
    </source>
</reference>
<dbReference type="CDD" id="cd00065">
    <property type="entry name" value="FYVE_like_SF"/>
    <property type="match status" value="1"/>
</dbReference>
<feature type="compositionally biased region" description="Polar residues" evidence="1">
    <location>
        <begin position="137"/>
        <end position="153"/>
    </location>
</feature>
<name>A0AAD8C5A3_BIOPF</name>
<feature type="region of interest" description="Disordered" evidence="1">
    <location>
        <begin position="108"/>
        <end position="172"/>
    </location>
</feature>
<dbReference type="AlphaFoldDB" id="A0AAD8C5A3"/>
<dbReference type="Gene3D" id="3.30.40.10">
    <property type="entry name" value="Zinc/RING finger domain, C3HC4 (zinc finger)"/>
    <property type="match status" value="1"/>
</dbReference>
<feature type="compositionally biased region" description="Basic and acidic residues" evidence="1">
    <location>
        <begin position="251"/>
        <end position="281"/>
    </location>
</feature>
<dbReference type="EMBL" id="JASAOG010000010">
    <property type="protein sequence ID" value="KAK0066616.1"/>
    <property type="molecule type" value="Genomic_DNA"/>
</dbReference>
<keyword evidence="3" id="KW-1185">Reference proteome</keyword>
<feature type="region of interest" description="Disordered" evidence="1">
    <location>
        <begin position="227"/>
        <end position="288"/>
    </location>
</feature>
<feature type="compositionally biased region" description="Pro residues" evidence="1">
    <location>
        <begin position="109"/>
        <end position="129"/>
    </location>
</feature>
<dbReference type="InterPro" id="IPR011011">
    <property type="entry name" value="Znf_FYVE_PHD"/>
</dbReference>
<accession>A0AAD8C5A3</accession>
<proteinExistence type="predicted"/>
<evidence type="ECO:0000256" key="1">
    <source>
        <dbReference type="SAM" id="MobiDB-lite"/>
    </source>
</evidence>
<gene>
    <name evidence="2" type="ORF">Bpfe_004048</name>
</gene>
<reference evidence="2" key="1">
    <citation type="journal article" date="2023" name="PLoS Negl. Trop. Dis.">
        <title>A genome sequence for Biomphalaria pfeifferi, the major vector snail for the human-infecting parasite Schistosoma mansoni.</title>
        <authorList>
            <person name="Bu L."/>
            <person name="Lu L."/>
            <person name="Laidemitt M.R."/>
            <person name="Zhang S.M."/>
            <person name="Mutuku M."/>
            <person name="Mkoji G."/>
            <person name="Steinauer M."/>
            <person name="Loker E.S."/>
        </authorList>
    </citation>
    <scope>NUCLEOTIDE SEQUENCE</scope>
    <source>
        <strain evidence="2">KasaAsao</strain>
    </source>
</reference>
<organism evidence="2 3">
    <name type="scientific">Biomphalaria pfeifferi</name>
    <name type="common">Bloodfluke planorb</name>
    <name type="synonym">Freshwater snail</name>
    <dbReference type="NCBI Taxonomy" id="112525"/>
    <lineage>
        <taxon>Eukaryota</taxon>
        <taxon>Metazoa</taxon>
        <taxon>Spiralia</taxon>
        <taxon>Lophotrochozoa</taxon>
        <taxon>Mollusca</taxon>
        <taxon>Gastropoda</taxon>
        <taxon>Heterobranchia</taxon>
        <taxon>Euthyneura</taxon>
        <taxon>Panpulmonata</taxon>
        <taxon>Hygrophila</taxon>
        <taxon>Lymnaeoidea</taxon>
        <taxon>Planorbidae</taxon>
        <taxon>Biomphalaria</taxon>
    </lineage>
</organism>
<protein>
    <submittedName>
        <fullName evidence="2">Uncharacterized protein</fullName>
    </submittedName>
</protein>
<evidence type="ECO:0000313" key="3">
    <source>
        <dbReference type="Proteomes" id="UP001233172"/>
    </source>
</evidence>
<evidence type="ECO:0000313" key="2">
    <source>
        <dbReference type="EMBL" id="KAK0066616.1"/>
    </source>
</evidence>
<comment type="caution">
    <text evidence="2">The sequence shown here is derived from an EMBL/GenBank/DDBJ whole genome shotgun (WGS) entry which is preliminary data.</text>
</comment>
<dbReference type="Proteomes" id="UP001233172">
    <property type="component" value="Unassembled WGS sequence"/>
</dbReference>
<sequence length="459" mass="50340">MDQINLTKAESLDIGNDRVLKDQLSTNRNKVADTLALSEKTRQTRRHSLSTSQQFNFLTLPFPNILPKSETQGRNSGWTGKSLSQLNLPDLLQDSAVIKRSAPVRQPLFLPPPPAAHLPPSLPSRPPAGTPWMRPPSSLSFRPADSTQSSPGTTPLHLGAKEGVRNSPSQPNLLFRSCGTIKIEEPSTRSFKLAPHIDRNTAMKIALPEPTKPPEKPDVSVSCDRLIPSKRLHSSSSSSLASRTTDGEEETSGKEVPTKQQDLSDKENLASKDPLEGHQELDLVQTNSKAGRLLKKDTVDEVRPNIIPPEISSLRHSPLSVADIITSALLIYRKSQIAITKSKRQPGSSKSGSIKPPQCFHCDRNFGLFCASISCSRCKKSFCERCVQKKLVDSSETGHVTSGAHTLCIVCIGELERETTRGVTRGLWSEFQKLRTEAKVKSGQPLPPANTLKQIELQD</sequence>
<dbReference type="SUPFAM" id="SSF57903">
    <property type="entry name" value="FYVE/PHD zinc finger"/>
    <property type="match status" value="1"/>
</dbReference>